<evidence type="ECO:0000313" key="1">
    <source>
        <dbReference type="EMBL" id="PRQ37217.1"/>
    </source>
</evidence>
<organism evidence="1 2">
    <name type="scientific">Rosa chinensis</name>
    <name type="common">China rose</name>
    <dbReference type="NCBI Taxonomy" id="74649"/>
    <lineage>
        <taxon>Eukaryota</taxon>
        <taxon>Viridiplantae</taxon>
        <taxon>Streptophyta</taxon>
        <taxon>Embryophyta</taxon>
        <taxon>Tracheophyta</taxon>
        <taxon>Spermatophyta</taxon>
        <taxon>Magnoliopsida</taxon>
        <taxon>eudicotyledons</taxon>
        <taxon>Gunneridae</taxon>
        <taxon>Pentapetalae</taxon>
        <taxon>rosids</taxon>
        <taxon>fabids</taxon>
        <taxon>Rosales</taxon>
        <taxon>Rosaceae</taxon>
        <taxon>Rosoideae</taxon>
        <taxon>Rosoideae incertae sedis</taxon>
        <taxon>Rosa</taxon>
    </lineage>
</organism>
<dbReference type="AlphaFoldDB" id="A0A2P6QSR7"/>
<name>A0A2P6QSR7_ROSCH</name>
<keyword evidence="2" id="KW-1185">Reference proteome</keyword>
<proteinExistence type="predicted"/>
<gene>
    <name evidence="1" type="ORF">RchiOBHm_Chr4g0400121</name>
</gene>
<accession>A0A2P6QSR7</accession>
<protein>
    <submittedName>
        <fullName evidence="1">Uncharacterized protein</fullName>
    </submittedName>
</protein>
<dbReference type="Proteomes" id="UP000238479">
    <property type="component" value="Chromosome 4"/>
</dbReference>
<reference evidence="1 2" key="1">
    <citation type="journal article" date="2018" name="Nat. Genet.">
        <title>The Rosa genome provides new insights in the design of modern roses.</title>
        <authorList>
            <person name="Bendahmane M."/>
        </authorList>
    </citation>
    <scope>NUCLEOTIDE SEQUENCE [LARGE SCALE GENOMIC DNA]</scope>
    <source>
        <strain evidence="2">cv. Old Blush</strain>
    </source>
</reference>
<comment type="caution">
    <text evidence="1">The sequence shown here is derived from an EMBL/GenBank/DDBJ whole genome shotgun (WGS) entry which is preliminary data.</text>
</comment>
<dbReference type="Gramene" id="PRQ37217">
    <property type="protein sequence ID" value="PRQ37217"/>
    <property type="gene ID" value="RchiOBHm_Chr4g0400121"/>
</dbReference>
<sequence length="49" mass="5810">MLSYLLEPFSMNSTWLGSHFLSKWRRQLLYSLTMSLLHMDQNLGAFRTS</sequence>
<evidence type="ECO:0000313" key="2">
    <source>
        <dbReference type="Proteomes" id="UP000238479"/>
    </source>
</evidence>
<dbReference type="EMBL" id="PDCK01000042">
    <property type="protein sequence ID" value="PRQ37217.1"/>
    <property type="molecule type" value="Genomic_DNA"/>
</dbReference>